<dbReference type="VEuPathDB" id="FungiDB:SDRG_11187"/>
<proteinExistence type="predicted"/>
<feature type="compositionally biased region" description="Acidic residues" evidence="1">
    <location>
        <begin position="1129"/>
        <end position="1146"/>
    </location>
</feature>
<gene>
    <name evidence="2" type="ORF">SDRG_11187</name>
</gene>
<accession>T0PZL3</accession>
<sequence>MDEEHGSLPRPSIASLEHASLRYLLEVVPKLVQDAPAPVKDEVGALLLDRVRAETESEDGVNQLLRLMGIYLHSSQAITEAIVELLYGSCYRVVLIHHLPQLTYQSPKCIDLVLQAYKDLLECDSALLVPLLGSLIDMPLSPSQQNEIVLLAHTMLDSVDETDVPSVIRSLLALLTPTTGAATLRQIRQQATSLSLPHLHLVLDVMAGQLYSGSVVLKYTLRSIRAADDLDRLDGLWLLSLLQRSSEHTTAWKCLLHIHKKITLHWLLSLQHVVASSVFASYQASYVQLCSLLLDVAFHKQTALAVGTNLVSHAIQSLTALLRESVDPQSVLQLLLHLVGQSHKWDTSMRESLRRHMAVTAAVGVADALSSLRAYGHLVLDTVHVVSATKGDNTSLLDPLCFAVVQLVPQDPSLYTLLMMTIQKHILQPASPLQLTSILLAAHLTYANVVTPTDRRTITAWMLRLLAYAPLSVVPGVATYLCAHVDASLAETHILPALRRRRMLSATRELSLPAYFQHHAQSSESTAALAELVRCLIAYAPPALLEQVVSQPLIAAWPEEFGLQESLATMFQAAMYVGVTLLNTLFAAGRRDAVLDRLWHQVVGYFDQHKQTVHEKTSLGYLRLLNDAVVCYFLTQSPPTESTPPSLGQARCIHLLYIGLVDRDAPPPPHWRLYGTYVTTLNSHFALDVPWAAYITALTSTTTDSVAETLLQVYAILGALLAADRDAFLSAFAEREMPLWEAADVFYSFVSSHLRQLQDAQVLCAALDVLVLVCTDAPLMLQDVAQLAKTLLSTVYPHANVETSAWKGYLTLSPTPLAVTWLDHSSFLKSYAPTHAASSLYYLHHCYATAFALSPLPLPFLSWTADVLTTMVTDDVDIAPGLRTCTRASFPQLFTSFWLSVLSMATHPTLAPTPTNDPYHRITSYLQVLSKAIALAHIGDLYSSELARKTVPLLVRACQFLCERVVVIVDKCLQWRLGAPEISADKSLLAPMCHDVLLVLEAMERYVQYIQALMVVHMKTVMERAKGTNKLSALAKKKGPPVWTMLHRIPQVKQLPQLKRWIHRAKASLSLTMHREQIPSLDDETADARTAETTVSLDESDGARRTTHDAAYRWQKRARKDQHVAWASSDEDEAKEDDDADDDNNNDEGALWSGDEGESGFHASVATTKSVRHDIEALQTPMKLRLHENATLGFASVVIDFKTKRTTRL</sequence>
<name>T0PZL3_SAPDV</name>
<dbReference type="EMBL" id="JH767171">
    <property type="protein sequence ID" value="EQC30999.1"/>
    <property type="molecule type" value="Genomic_DNA"/>
</dbReference>
<evidence type="ECO:0000256" key="1">
    <source>
        <dbReference type="SAM" id="MobiDB-lite"/>
    </source>
</evidence>
<dbReference type="OrthoDB" id="78023at2759"/>
<keyword evidence="3" id="KW-1185">Reference proteome</keyword>
<evidence type="ECO:0000313" key="2">
    <source>
        <dbReference type="EMBL" id="EQC30999.1"/>
    </source>
</evidence>
<evidence type="ECO:0000313" key="3">
    <source>
        <dbReference type="Proteomes" id="UP000030762"/>
    </source>
</evidence>
<feature type="region of interest" description="Disordered" evidence="1">
    <location>
        <begin position="1122"/>
        <end position="1160"/>
    </location>
</feature>
<dbReference type="eggNOG" id="ENOG502S06R">
    <property type="taxonomic scope" value="Eukaryota"/>
</dbReference>
<organism evidence="2 3">
    <name type="scientific">Saprolegnia diclina (strain VS20)</name>
    <dbReference type="NCBI Taxonomy" id="1156394"/>
    <lineage>
        <taxon>Eukaryota</taxon>
        <taxon>Sar</taxon>
        <taxon>Stramenopiles</taxon>
        <taxon>Oomycota</taxon>
        <taxon>Saprolegniomycetes</taxon>
        <taxon>Saprolegniales</taxon>
        <taxon>Saprolegniaceae</taxon>
        <taxon>Saprolegnia</taxon>
    </lineage>
</organism>
<dbReference type="InParanoid" id="T0PZL3"/>
<reference evidence="2 3" key="1">
    <citation type="submission" date="2012-04" db="EMBL/GenBank/DDBJ databases">
        <title>The Genome Sequence of Saprolegnia declina VS20.</title>
        <authorList>
            <consortium name="The Broad Institute Genome Sequencing Platform"/>
            <person name="Russ C."/>
            <person name="Nusbaum C."/>
            <person name="Tyler B."/>
            <person name="van West P."/>
            <person name="Dieguez-Uribeondo J."/>
            <person name="de Bruijn I."/>
            <person name="Tripathy S."/>
            <person name="Jiang R."/>
            <person name="Young S.K."/>
            <person name="Zeng Q."/>
            <person name="Gargeya S."/>
            <person name="Fitzgerald M."/>
            <person name="Haas B."/>
            <person name="Abouelleil A."/>
            <person name="Alvarado L."/>
            <person name="Arachchi H.M."/>
            <person name="Berlin A."/>
            <person name="Chapman S.B."/>
            <person name="Goldberg J."/>
            <person name="Griggs A."/>
            <person name="Gujja S."/>
            <person name="Hansen M."/>
            <person name="Howarth C."/>
            <person name="Imamovic A."/>
            <person name="Larimer J."/>
            <person name="McCowen C."/>
            <person name="Montmayeur A."/>
            <person name="Murphy C."/>
            <person name="Neiman D."/>
            <person name="Pearson M."/>
            <person name="Priest M."/>
            <person name="Roberts A."/>
            <person name="Saif S."/>
            <person name="Shea T."/>
            <person name="Sisk P."/>
            <person name="Sykes S."/>
            <person name="Wortman J."/>
            <person name="Nusbaum C."/>
            <person name="Birren B."/>
        </authorList>
    </citation>
    <scope>NUCLEOTIDE SEQUENCE [LARGE SCALE GENOMIC DNA]</scope>
    <source>
        <strain evidence="2 3">VS20</strain>
    </source>
</reference>
<dbReference type="AlphaFoldDB" id="T0PZL3"/>
<protein>
    <submittedName>
        <fullName evidence="2">Uncharacterized protein</fullName>
    </submittedName>
</protein>
<dbReference type="GeneID" id="19951914"/>
<dbReference type="OMA" id="RWIHRAK"/>
<dbReference type="RefSeq" id="XP_008615439.1">
    <property type="nucleotide sequence ID" value="XM_008617217.1"/>
</dbReference>
<feature type="region of interest" description="Disordered" evidence="1">
    <location>
        <begin position="1080"/>
        <end position="1108"/>
    </location>
</feature>
<dbReference type="Proteomes" id="UP000030762">
    <property type="component" value="Unassembled WGS sequence"/>
</dbReference>